<organism evidence="3 4">
    <name type="scientific">Streptomyces zaomyceticus</name>
    <dbReference type="NCBI Taxonomy" id="68286"/>
    <lineage>
        <taxon>Bacteria</taxon>
        <taxon>Bacillati</taxon>
        <taxon>Actinomycetota</taxon>
        <taxon>Actinomycetes</taxon>
        <taxon>Kitasatosporales</taxon>
        <taxon>Streptomycetaceae</taxon>
        <taxon>Streptomyces</taxon>
    </lineage>
</organism>
<sequence>MGYAHEYAEAVLHRGRVPMEPADFVPDWPDGPRRGKFYPGVESLALPDGNDLPAAPARTGLLPPTGAKDGPWRGAGPGGEGGSDKGAAPGGQRGFTLPLLSAMLKDSYGLTGRRLGIQANSDLSGLPFHTHANWSRGTAGGGGLYPVGVHWVSGPSGPLTPGIHHYDVQRHSVQRLLTGDVTDRVREALGADAPAEALETDQYLLLGVKYWQNTFKYNSFGYHVVCTDVGTLVQTWRVWAAAHGLRTAPVLWFDEPRLNGLLGTVGEEESVFAVVPLRWEGAAAPRTAEVTGPDPAVRHRDVERSRTVVRFPTVLAMHAATVAGATDRPAPGALAPAAARPVPEGGTRVALPAPAFPDTPVRHVLRSRRSSFGRFDAARPVTPGQLSAVLAACAATSLGEETAAGGEAARQVRLYAFVNHVAGTAPGAYVYDPDAGDLSLVVPGPQGAFLQRNYFLANYNLEQAGVALVPAVRTSAVLDAVGDRGYRLAVGTAGAVAQTFYLAASALSLGAGVALGFDNVSFVERLGLEGTAEAPLLIMALGNERPGPADFRHEIA</sequence>
<feature type="region of interest" description="Disordered" evidence="1">
    <location>
        <begin position="48"/>
        <end position="92"/>
    </location>
</feature>
<protein>
    <submittedName>
        <fullName evidence="3">Nitroreductase family protein</fullName>
    </submittedName>
</protein>
<gene>
    <name evidence="3" type="ORF">OG814_03655</name>
</gene>
<dbReference type="InterPro" id="IPR029479">
    <property type="entry name" value="Nitroreductase"/>
</dbReference>
<evidence type="ECO:0000256" key="1">
    <source>
        <dbReference type="SAM" id="MobiDB-lite"/>
    </source>
</evidence>
<evidence type="ECO:0000259" key="2">
    <source>
        <dbReference type="Pfam" id="PF00881"/>
    </source>
</evidence>
<proteinExistence type="predicted"/>
<dbReference type="InterPro" id="IPR000415">
    <property type="entry name" value="Nitroreductase-like"/>
</dbReference>
<dbReference type="SUPFAM" id="SSF55469">
    <property type="entry name" value="FMN-dependent nitroreductase-like"/>
    <property type="match status" value="2"/>
</dbReference>
<name>A0ABZ1L3G7_9ACTN</name>
<dbReference type="Pfam" id="PF00881">
    <property type="entry name" value="Nitroreductase"/>
    <property type="match status" value="1"/>
</dbReference>
<dbReference type="Proteomes" id="UP001622594">
    <property type="component" value="Chromosome"/>
</dbReference>
<reference evidence="3 4" key="1">
    <citation type="submission" date="2022-10" db="EMBL/GenBank/DDBJ databases">
        <title>The complete genomes of actinobacterial strains from the NBC collection.</title>
        <authorList>
            <person name="Joergensen T.S."/>
            <person name="Alvarez Arevalo M."/>
            <person name="Sterndorff E.B."/>
            <person name="Faurdal D."/>
            <person name="Vuksanovic O."/>
            <person name="Mourched A.-S."/>
            <person name="Charusanti P."/>
            <person name="Shaw S."/>
            <person name="Blin K."/>
            <person name="Weber T."/>
        </authorList>
    </citation>
    <scope>NUCLEOTIDE SEQUENCE [LARGE SCALE GENOMIC DNA]</scope>
    <source>
        <strain evidence="3 4">NBC_00123</strain>
    </source>
</reference>
<dbReference type="PANTHER" id="PTHR43745">
    <property type="entry name" value="NITROREDUCTASE MJ1384-RELATED"/>
    <property type="match status" value="1"/>
</dbReference>
<evidence type="ECO:0000313" key="3">
    <source>
        <dbReference type="EMBL" id="WTR68424.1"/>
    </source>
</evidence>
<feature type="domain" description="Nitroreductase" evidence="2">
    <location>
        <begin position="366"/>
        <end position="542"/>
    </location>
</feature>
<dbReference type="PANTHER" id="PTHR43745:SF2">
    <property type="entry name" value="NITROREDUCTASE MJ1384-RELATED"/>
    <property type="match status" value="1"/>
</dbReference>
<keyword evidence="4" id="KW-1185">Reference proteome</keyword>
<accession>A0ABZ1L3G7</accession>
<evidence type="ECO:0000313" key="4">
    <source>
        <dbReference type="Proteomes" id="UP001622594"/>
    </source>
</evidence>
<dbReference type="Gene3D" id="3.40.109.10">
    <property type="entry name" value="NADH Oxidase"/>
    <property type="match status" value="2"/>
</dbReference>
<dbReference type="RefSeq" id="WP_406333389.1">
    <property type="nucleotide sequence ID" value="NZ_CP108188.1"/>
</dbReference>
<dbReference type="InterPro" id="IPR052544">
    <property type="entry name" value="Bacteriocin_Proc_Enz"/>
</dbReference>
<dbReference type="EMBL" id="CP108188">
    <property type="protein sequence ID" value="WTR68424.1"/>
    <property type="molecule type" value="Genomic_DNA"/>
</dbReference>